<keyword evidence="3" id="KW-1185">Reference proteome</keyword>
<feature type="region of interest" description="Disordered" evidence="1">
    <location>
        <begin position="59"/>
        <end position="79"/>
    </location>
</feature>
<comment type="caution">
    <text evidence="2">The sequence shown here is derived from an EMBL/GenBank/DDBJ whole genome shotgun (WGS) entry which is preliminary data.</text>
</comment>
<dbReference type="Pfam" id="PF01547">
    <property type="entry name" value="SBP_bac_1"/>
    <property type="match status" value="1"/>
</dbReference>
<name>A0A927H1N7_9BACL</name>
<dbReference type="AlphaFoldDB" id="A0A927H1N7"/>
<dbReference type="PANTHER" id="PTHR43649">
    <property type="entry name" value="ARABINOSE-BINDING PROTEIN-RELATED"/>
    <property type="match status" value="1"/>
</dbReference>
<dbReference type="SUPFAM" id="SSF53850">
    <property type="entry name" value="Periplasmic binding protein-like II"/>
    <property type="match status" value="1"/>
</dbReference>
<dbReference type="RefSeq" id="WP_190930151.1">
    <property type="nucleotide sequence ID" value="NZ_JACXJA010000030.1"/>
</dbReference>
<evidence type="ECO:0000313" key="2">
    <source>
        <dbReference type="EMBL" id="MBD2864528.1"/>
    </source>
</evidence>
<reference evidence="2" key="1">
    <citation type="submission" date="2020-09" db="EMBL/GenBank/DDBJ databases">
        <title>A novel bacterium of genus Paenibacillus, isolated from South China Sea.</title>
        <authorList>
            <person name="Huang H."/>
            <person name="Mo K."/>
            <person name="Hu Y."/>
        </authorList>
    </citation>
    <scope>NUCLEOTIDE SEQUENCE</scope>
    <source>
        <strain evidence="2">IB182363</strain>
    </source>
</reference>
<dbReference type="InterPro" id="IPR050490">
    <property type="entry name" value="Bact_solute-bd_prot1"/>
</dbReference>
<dbReference type="EMBL" id="JACXJA010000030">
    <property type="protein sequence ID" value="MBD2864528.1"/>
    <property type="molecule type" value="Genomic_DNA"/>
</dbReference>
<accession>A0A927H1N7</accession>
<evidence type="ECO:0000313" key="3">
    <source>
        <dbReference type="Proteomes" id="UP000639396"/>
    </source>
</evidence>
<dbReference type="PANTHER" id="PTHR43649:SF12">
    <property type="entry name" value="DIACETYLCHITOBIOSE BINDING PROTEIN DASA"/>
    <property type="match status" value="1"/>
</dbReference>
<dbReference type="InterPro" id="IPR006059">
    <property type="entry name" value="SBP"/>
</dbReference>
<proteinExistence type="predicted"/>
<protein>
    <submittedName>
        <fullName evidence="2">Extracellular solute-binding protein</fullName>
    </submittedName>
</protein>
<sequence length="479" mass="53615">MNRVSSKSEKNQIAVTSLDPFESGIMNRNKTALQSMRQKAKLPLLIVLVTSVAAACSGGSSGNGSGATPGAGAEGGKPAVKKADPIELVFYSRSGDFDNDGFMKMFGNKIKEKFPHITPKFIPRTAEVTLPHMVTAGETLDILYLSSGQTNELLDVQLQYDISDLIKQNKYDLNRLESTTIDIQRLIADGGIYGLPVFNNTMTMFYNKDLFDKFGVAYPKDGMTWDGVYDLSKQMARTDGDVQYQGFTLSMSHNMLVNQFSIPYTDKQNKVNFTSDEFKKLFDMWTRFYHLPGNEVTKKTVSYGVQVDKFDKEKSTAIYLGLAALGPARFKDNFNWDVASFPEWKEKPGVGPQPYPSYFYVTNTSKHKEQAFDVIVWLTSDEFQRHLARNGLFPTLNNRDAMKDFGQDVPYLKTKNFNSFLPQKFASPAKPSDFAKVGSKHLTRAFNSVSLKEKDINTALREAEEAANKEIQTLLSGGK</sequence>
<dbReference type="Gene3D" id="3.40.190.10">
    <property type="entry name" value="Periplasmic binding protein-like II"/>
    <property type="match status" value="1"/>
</dbReference>
<evidence type="ECO:0000256" key="1">
    <source>
        <dbReference type="SAM" id="MobiDB-lite"/>
    </source>
</evidence>
<organism evidence="2 3">
    <name type="scientific">Paenibacillus oceani</name>
    <dbReference type="NCBI Taxonomy" id="2772510"/>
    <lineage>
        <taxon>Bacteria</taxon>
        <taxon>Bacillati</taxon>
        <taxon>Bacillota</taxon>
        <taxon>Bacilli</taxon>
        <taxon>Bacillales</taxon>
        <taxon>Paenibacillaceae</taxon>
        <taxon>Paenibacillus</taxon>
    </lineage>
</organism>
<dbReference type="Proteomes" id="UP000639396">
    <property type="component" value="Unassembled WGS sequence"/>
</dbReference>
<feature type="compositionally biased region" description="Gly residues" evidence="1">
    <location>
        <begin position="59"/>
        <end position="75"/>
    </location>
</feature>
<gene>
    <name evidence="2" type="ORF">IDH45_21290</name>
</gene>